<dbReference type="Proteomes" id="UP001501074">
    <property type="component" value="Unassembled WGS sequence"/>
</dbReference>
<dbReference type="EMBL" id="BAAAZO010000012">
    <property type="protein sequence ID" value="GAA3637752.1"/>
    <property type="molecule type" value="Genomic_DNA"/>
</dbReference>
<reference evidence="7" key="1">
    <citation type="journal article" date="2019" name="Int. J. Syst. Evol. Microbiol.">
        <title>The Global Catalogue of Microorganisms (GCM) 10K type strain sequencing project: providing services to taxonomists for standard genome sequencing and annotation.</title>
        <authorList>
            <consortium name="The Broad Institute Genomics Platform"/>
            <consortium name="The Broad Institute Genome Sequencing Center for Infectious Disease"/>
            <person name="Wu L."/>
            <person name="Ma J."/>
        </authorList>
    </citation>
    <scope>NUCLEOTIDE SEQUENCE [LARGE SCALE GENOMIC DNA]</scope>
    <source>
        <strain evidence="7">JCM 16902</strain>
    </source>
</reference>
<dbReference type="InterPro" id="IPR058240">
    <property type="entry name" value="rSAM_sf"/>
</dbReference>
<protein>
    <recommendedName>
        <fullName evidence="5">Radical SAM core domain-containing protein</fullName>
    </recommendedName>
</protein>
<keyword evidence="1" id="KW-0479">Metal-binding</keyword>
<feature type="compositionally biased region" description="Low complexity" evidence="4">
    <location>
        <begin position="419"/>
        <end position="430"/>
    </location>
</feature>
<keyword evidence="7" id="KW-1185">Reference proteome</keyword>
<dbReference type="Gene3D" id="3.80.30.30">
    <property type="match status" value="1"/>
</dbReference>
<dbReference type="InterPro" id="IPR007197">
    <property type="entry name" value="rSAM"/>
</dbReference>
<gene>
    <name evidence="6" type="ORF">GCM10022223_65830</name>
</gene>
<feature type="domain" description="Radical SAM core" evidence="5">
    <location>
        <begin position="93"/>
        <end position="327"/>
    </location>
</feature>
<evidence type="ECO:0000256" key="4">
    <source>
        <dbReference type="SAM" id="MobiDB-lite"/>
    </source>
</evidence>
<dbReference type="SFLD" id="SFLDS00029">
    <property type="entry name" value="Radical_SAM"/>
    <property type="match status" value="1"/>
</dbReference>
<feature type="compositionally biased region" description="Basic and acidic residues" evidence="4">
    <location>
        <begin position="372"/>
        <end position="383"/>
    </location>
</feature>
<dbReference type="SFLD" id="SFLDG01084">
    <property type="entry name" value="Uncharacterised_Radical_SAM_Su"/>
    <property type="match status" value="1"/>
</dbReference>
<comment type="caution">
    <text evidence="6">The sequence shown here is derived from an EMBL/GenBank/DDBJ whole genome shotgun (WGS) entry which is preliminary data.</text>
</comment>
<evidence type="ECO:0000313" key="6">
    <source>
        <dbReference type="EMBL" id="GAA3637752.1"/>
    </source>
</evidence>
<organism evidence="6 7">
    <name type="scientific">Kineosporia mesophila</name>
    <dbReference type="NCBI Taxonomy" id="566012"/>
    <lineage>
        <taxon>Bacteria</taxon>
        <taxon>Bacillati</taxon>
        <taxon>Actinomycetota</taxon>
        <taxon>Actinomycetes</taxon>
        <taxon>Kineosporiales</taxon>
        <taxon>Kineosporiaceae</taxon>
        <taxon>Kineosporia</taxon>
    </lineage>
</organism>
<evidence type="ECO:0000256" key="1">
    <source>
        <dbReference type="ARBA" id="ARBA00022723"/>
    </source>
</evidence>
<dbReference type="NCBIfam" id="NF038135">
    <property type="entry name" value="rSAM_Rv2578c"/>
    <property type="match status" value="1"/>
</dbReference>
<dbReference type="PANTHER" id="PTHR43432:SF3">
    <property type="entry name" value="SLR0285 PROTEIN"/>
    <property type="match status" value="1"/>
</dbReference>
<evidence type="ECO:0000256" key="2">
    <source>
        <dbReference type="ARBA" id="ARBA00023004"/>
    </source>
</evidence>
<name>A0ABP7AQ45_9ACTN</name>
<keyword evidence="2" id="KW-0408">Iron</keyword>
<sequence>MGPASSSILDRQVLAPSFEQVFDEVMRWDSQRVSGVTPGPHGGSGPVVTPSLPGLDAPAIRGLLRTVTTPEFAGITFHEVMARSALNRVPGDSPMPFRWTVNPYRGCSHACVYCFARGTHSYLELDTGAGFDSEIVVKTNLVEVLRRELARPSWNREHVAMGTNTDPYQRAEGRYRLMPGVIRALATSGTPFSVLSKGGLLRRDLPLLQEVSAEVPVGLGMSIAIWDEALHQSLEPGTPSPKARLEVVRQAREAGLPCGVFLAPVLPWLTDSDEHLDEAIGKLARAGATGVTVVPLHLRPGAREWFFSWLQREHPKLVRRYRELYGSGAYASKDYRRWLAARVQPLLRRHGIVPPSPGAQERDGHATSLEPADLRRSERREEIEGALEGGQPGGGIRRIGPAASDGRDSGGRDPGRPGSGRPAAARSRGPGLNGIPGDPESRYPEGSLPPIAEPEREQLRLL</sequence>
<evidence type="ECO:0000256" key="3">
    <source>
        <dbReference type="ARBA" id="ARBA00023014"/>
    </source>
</evidence>
<accession>A0ABP7AQ45</accession>
<dbReference type="PANTHER" id="PTHR43432">
    <property type="entry name" value="SLR0285 PROTEIN"/>
    <property type="match status" value="1"/>
</dbReference>
<feature type="compositionally biased region" description="Basic and acidic residues" evidence="4">
    <location>
        <begin position="453"/>
        <end position="462"/>
    </location>
</feature>
<evidence type="ECO:0000259" key="5">
    <source>
        <dbReference type="PROSITE" id="PS51918"/>
    </source>
</evidence>
<feature type="compositionally biased region" description="Gly residues" evidence="4">
    <location>
        <begin position="387"/>
        <end position="397"/>
    </location>
</feature>
<dbReference type="CDD" id="cd01335">
    <property type="entry name" value="Radical_SAM"/>
    <property type="match status" value="1"/>
</dbReference>
<evidence type="ECO:0000313" key="7">
    <source>
        <dbReference type="Proteomes" id="UP001501074"/>
    </source>
</evidence>
<feature type="region of interest" description="Disordered" evidence="4">
    <location>
        <begin position="350"/>
        <end position="462"/>
    </location>
</feature>
<dbReference type="InterPro" id="IPR040086">
    <property type="entry name" value="MJ0683-like"/>
</dbReference>
<dbReference type="PROSITE" id="PS51918">
    <property type="entry name" value="RADICAL_SAM"/>
    <property type="match status" value="1"/>
</dbReference>
<keyword evidence="3" id="KW-0411">Iron-sulfur</keyword>
<proteinExistence type="predicted"/>
<dbReference type="Pfam" id="PF04055">
    <property type="entry name" value="Radical_SAM"/>
    <property type="match status" value="1"/>
</dbReference>
<feature type="compositionally biased region" description="Basic and acidic residues" evidence="4">
    <location>
        <begin position="405"/>
        <end position="415"/>
    </location>
</feature>
<dbReference type="SUPFAM" id="SSF102114">
    <property type="entry name" value="Radical SAM enzymes"/>
    <property type="match status" value="1"/>
</dbReference>